<accession>A0A8H5ZL13</accession>
<dbReference type="AlphaFoldDB" id="A0A8H5ZL13"/>
<organism evidence="1 2">
    <name type="scientific">Cochliobolus sativus</name>
    <name type="common">Common root rot and spot blotch fungus</name>
    <name type="synonym">Bipolaris sorokiniana</name>
    <dbReference type="NCBI Taxonomy" id="45130"/>
    <lineage>
        <taxon>Eukaryota</taxon>
        <taxon>Fungi</taxon>
        <taxon>Dikarya</taxon>
        <taxon>Ascomycota</taxon>
        <taxon>Pezizomycotina</taxon>
        <taxon>Dothideomycetes</taxon>
        <taxon>Pleosporomycetidae</taxon>
        <taxon>Pleosporales</taxon>
        <taxon>Pleosporineae</taxon>
        <taxon>Pleosporaceae</taxon>
        <taxon>Bipolaris</taxon>
    </lineage>
</organism>
<protein>
    <submittedName>
        <fullName evidence="1">Uncharacterized protein</fullName>
    </submittedName>
</protein>
<evidence type="ECO:0000313" key="1">
    <source>
        <dbReference type="EMBL" id="KAF5850794.1"/>
    </source>
</evidence>
<proteinExistence type="predicted"/>
<evidence type="ECO:0000313" key="2">
    <source>
        <dbReference type="Proteomes" id="UP000624244"/>
    </source>
</evidence>
<dbReference type="EMBL" id="WNKQ01000006">
    <property type="protein sequence ID" value="KAF5850794.1"/>
    <property type="molecule type" value="Genomic_DNA"/>
</dbReference>
<sequence>MASSGVALTCLVCELRLYFLTYTAERQTGKLLCTIFDSSQPSLLGERYFTRPWRYLSKTPERRMPLALKELFSSLFRVSPCARLIGRLCVAPDSFRYSMVARTASLVRAVRRVSVGRIRAPYLPPLFCACELVANTCHALSARSAVTNPLSPGFSAVNWALVYNGAGWDDGIGRERVIRDERSVGLGRTCPIRPYCRSATFLTMAAATGWKDSQASPLAMGFGCLG</sequence>
<dbReference type="Proteomes" id="UP000624244">
    <property type="component" value="Unassembled WGS sequence"/>
</dbReference>
<gene>
    <name evidence="1" type="ORF">GGP41_010409</name>
</gene>
<comment type="caution">
    <text evidence="1">The sequence shown here is derived from an EMBL/GenBank/DDBJ whole genome shotgun (WGS) entry which is preliminary data.</text>
</comment>
<reference evidence="1" key="1">
    <citation type="submission" date="2019-11" db="EMBL/GenBank/DDBJ databases">
        <title>Bipolaris sorokiniana Genome sequencing.</title>
        <authorList>
            <person name="Wang H."/>
        </authorList>
    </citation>
    <scope>NUCLEOTIDE SEQUENCE</scope>
</reference>
<name>A0A8H5ZL13_COCSA</name>